<protein>
    <submittedName>
        <fullName evidence="2">Uncharacterized protein LOC113473226</fullName>
    </submittedName>
</protein>
<evidence type="ECO:0000313" key="1">
    <source>
        <dbReference type="Proteomes" id="UP000079169"/>
    </source>
</evidence>
<gene>
    <name evidence="2" type="primary">LOC113473226</name>
</gene>
<feature type="non-terminal residue" evidence="2">
    <location>
        <position position="237"/>
    </location>
</feature>
<dbReference type="PANTHER" id="PTHR33198:SF20">
    <property type="entry name" value="RETROTRANSPOSON GAG DOMAIN-CONTAINING PROTEIN"/>
    <property type="match status" value="1"/>
</dbReference>
<evidence type="ECO:0000313" key="2">
    <source>
        <dbReference type="RefSeq" id="XP_026688744.1"/>
    </source>
</evidence>
<dbReference type="STRING" id="121845.A0A3Q0JK27"/>
<dbReference type="PaxDb" id="121845-A0A3Q0JK27"/>
<dbReference type="AlphaFoldDB" id="A0A3Q0JK27"/>
<dbReference type="RefSeq" id="XP_026688744.1">
    <property type="nucleotide sequence ID" value="XM_026832943.1"/>
</dbReference>
<dbReference type="PANTHER" id="PTHR33198">
    <property type="entry name" value="ANK_REP_REGION DOMAIN-CONTAINING PROTEIN-RELATED"/>
    <property type="match status" value="1"/>
</dbReference>
<dbReference type="Proteomes" id="UP000079169">
    <property type="component" value="Unplaced"/>
</dbReference>
<proteinExistence type="predicted"/>
<dbReference type="KEGG" id="dci:113473226"/>
<keyword evidence="1" id="KW-1185">Reference proteome</keyword>
<organism evidence="1 2">
    <name type="scientific">Diaphorina citri</name>
    <name type="common">Asian citrus psyllid</name>
    <dbReference type="NCBI Taxonomy" id="121845"/>
    <lineage>
        <taxon>Eukaryota</taxon>
        <taxon>Metazoa</taxon>
        <taxon>Ecdysozoa</taxon>
        <taxon>Arthropoda</taxon>
        <taxon>Hexapoda</taxon>
        <taxon>Insecta</taxon>
        <taxon>Pterygota</taxon>
        <taxon>Neoptera</taxon>
        <taxon>Paraneoptera</taxon>
        <taxon>Hemiptera</taxon>
        <taxon>Sternorrhyncha</taxon>
        <taxon>Psylloidea</taxon>
        <taxon>Psyllidae</taxon>
        <taxon>Diaphorininae</taxon>
        <taxon>Diaphorina</taxon>
    </lineage>
</organism>
<dbReference type="GeneID" id="113473226"/>
<name>A0A3Q0JK27_DIACI</name>
<accession>A0A3Q0JK27</accession>
<sequence length="237" mass="27606">MAQCELNMNVPTLGDVKNWKVFKMKFEIYINAMGVKEDRKSAMLLFGMGEIGIELLEPLKLSMQTEYSVLIQKFEEHFLSKVNLNFERYIFFNTKMKPDQKFIDYIVGLQNKSKDCGFDNLRDSLIVTQLICGMNNDVLREKLLREKDVDLTKATEMCKLFECNKAHLQVMKQGFSGEYVEEDTTVMIDMIKQDSHKYKDNTNSMIKGCRFCGYDHEVKRCPAYGKTCNNCGRLNHF</sequence>
<reference evidence="2" key="1">
    <citation type="submission" date="2025-08" db="UniProtKB">
        <authorList>
            <consortium name="RefSeq"/>
        </authorList>
    </citation>
    <scope>IDENTIFICATION</scope>
</reference>